<feature type="coiled-coil region" evidence="4">
    <location>
        <begin position="239"/>
        <end position="296"/>
    </location>
</feature>
<dbReference type="RefSeq" id="WP_111714815.1">
    <property type="nucleotide sequence ID" value="NZ_JBHSSR010000001.1"/>
</dbReference>
<evidence type="ECO:0000256" key="1">
    <source>
        <dbReference type="ARBA" id="ARBA00006930"/>
    </source>
</evidence>
<dbReference type="Pfam" id="PF13476">
    <property type="entry name" value="AAA_23"/>
    <property type="match status" value="1"/>
</dbReference>
<dbReference type="EMBL" id="PZJH01000001">
    <property type="protein sequence ID" value="RAK46628.1"/>
    <property type="molecule type" value="Genomic_DNA"/>
</dbReference>
<sequence>MRPNTLTLKAFGPFKEETIDFKSLQNHQLFLISGKTGAGKTTIFDGMMYALFGVASTSDREESNLRNINAQDDEPTEVIYNFYMQGKQYEIYRDISFIKNGNKTKKPTQLNVYEIDANEKRLLASGLTAGKEKIKDIIKLDAHQFRKIFILPQGEFKSLLVSGSKEKSDILRTLFDTTNIQKLSAQLREKVQQDQKEMLALESEIGVQFAMFNGLIDQNGAKTYTDKRDAIQSALLTMNDEIKKSKETLEIKRNLLKEKEKEVSDAEILNDSIIQLKEHEAERIRLMENEKNINDKQNDLKYLIQFDHYKMIENDLFSHIKKREIVEQNIKRLNIQFQEIEKRLKVLRKQQETFQQSYEDITEKKKYVVQNERYTHSKYKNLQQDIRKSKEKITTLTNKIESIQEKVNDAQNYEREKQLIQTQVLENDSKITTLDNTITKVKMQIVTLSKIIQQLDRLLSTKESYQNIDESIKSLKSKLNDLQSSEKVQDVEQIENIKSQLNVGDKCPVCANVIHNLDDTSHIEAHKYQIELEQMKQRQQKLSTSIEIYINELEKIPSITHIHDEDKSKFNTIEIGALNEWIDNITIENIGNAVYLAIQEQVQANIKVLSHDIKRADNELLELTNVNLKYQEQLHTLDAAHDETVQFVESLKSIQEEVTVVEKQYHTDASDFSKFLQDTNTDNHESFIKRFNTYKNEISTYESSFEQCKDNIAQDEKEKLVIHQNVESLNRQKEEIVQSIQLYNERIEQYQIPEAIKLKYTDKNISVIIEQFEKEIKAFHDKRLTLSNEIDRFNQIIDNRKSPNLDNLHQELETMREMIDELVSNVGSMQEKYQNYTNQFIKLEDRLTYYESTMKDVRSLVLLSDALNGNNAQKIDIETYVLMYYLEQTLLLANNRLRQMTGNRYELRRRAEKRGGGRQGLVIDVFDYNANKTRNISSLSGGETFIASLCLALGLSDFVMQISGGIHLESVFIDEGFGTLDDETLEVAVNALIDLQTSGKLVGMISHVQLLKERIPAILKIESNGFDSSATFIIQ</sequence>
<evidence type="ECO:0000256" key="2">
    <source>
        <dbReference type="ARBA" id="ARBA00011322"/>
    </source>
</evidence>
<dbReference type="PANTHER" id="PTHR32114:SF2">
    <property type="entry name" value="ABC TRANSPORTER ABCH.3"/>
    <property type="match status" value="1"/>
</dbReference>
<dbReference type="Proteomes" id="UP000249808">
    <property type="component" value="Unassembled WGS sequence"/>
</dbReference>
<reference evidence="6 7" key="1">
    <citation type="journal article" date="2018" name="Front. Microbiol.">
        <title>Description and Comparative Genomics of Macrococcus caseolyticus subsp. hominis subsp. nov., Macrococcus goetzii sp. nov., Macrococcus epidermidis sp. nov., and Macrococcus bohemicus sp. nov., Novel Macrococci From Human Clinical Material With Virulence Potential and Suspected Uptake of Foreign DNA by Natural Transformation.</title>
        <authorList>
            <person name="Maslanova I."/>
            <person name="Wertheimer Z."/>
            <person name="Sedlacek I."/>
            <person name="Svec P."/>
            <person name="Indrakova A."/>
            <person name="Kovarovic V."/>
            <person name="Schumann P."/>
            <person name="Sproer C."/>
            <person name="Kralova S."/>
            <person name="Sedo O."/>
            <person name="Kristofova L."/>
            <person name="Vrbovska V."/>
            <person name="Fuzik T."/>
            <person name="Petras P."/>
            <person name="Zdrahal Z."/>
            <person name="Ruzickova V."/>
            <person name="Doskar J."/>
            <person name="Pantucek R."/>
        </authorList>
    </citation>
    <scope>NUCLEOTIDE SEQUENCE [LARGE SCALE GENOMIC DNA]</scope>
    <source>
        <strain evidence="6 7">01/688</strain>
    </source>
</reference>
<dbReference type="GO" id="GO:0006302">
    <property type="term" value="P:double-strand break repair"/>
    <property type="evidence" value="ECO:0007669"/>
    <property type="project" value="InterPro"/>
</dbReference>
<keyword evidence="7" id="KW-1185">Reference proteome</keyword>
<evidence type="ECO:0000256" key="4">
    <source>
        <dbReference type="SAM" id="Coils"/>
    </source>
</evidence>
<dbReference type="PANTHER" id="PTHR32114">
    <property type="entry name" value="ABC TRANSPORTER ABCH.3"/>
    <property type="match status" value="1"/>
</dbReference>
<dbReference type="InterPro" id="IPR027417">
    <property type="entry name" value="P-loop_NTPase"/>
</dbReference>
<feature type="coiled-coil region" evidence="4">
    <location>
        <begin position="599"/>
        <end position="633"/>
    </location>
</feature>
<comment type="similarity">
    <text evidence="1">Belongs to the SMC family. SbcC subfamily.</text>
</comment>
<dbReference type="AlphaFoldDB" id="A0A327ZZT2"/>
<dbReference type="Gene3D" id="3.40.50.300">
    <property type="entry name" value="P-loop containing nucleotide triphosphate hydrolases"/>
    <property type="match status" value="2"/>
</dbReference>
<proteinExistence type="inferred from homology"/>
<evidence type="ECO:0000313" key="7">
    <source>
        <dbReference type="Proteomes" id="UP000249808"/>
    </source>
</evidence>
<dbReference type="InterPro" id="IPR038729">
    <property type="entry name" value="Rad50/SbcC_AAA"/>
</dbReference>
<name>A0A327ZZT2_9STAP</name>
<evidence type="ECO:0000313" key="6">
    <source>
        <dbReference type="EMBL" id="RAK46628.1"/>
    </source>
</evidence>
<protein>
    <recommendedName>
        <fullName evidence="3">Nuclease SbcCD subunit C</fullName>
    </recommendedName>
</protein>
<feature type="coiled-coil region" evidence="4">
    <location>
        <begin position="726"/>
        <end position="846"/>
    </location>
</feature>
<dbReference type="Pfam" id="PF13558">
    <property type="entry name" value="SbcC_Walker_B"/>
    <property type="match status" value="1"/>
</dbReference>
<evidence type="ECO:0000259" key="5">
    <source>
        <dbReference type="Pfam" id="PF13476"/>
    </source>
</evidence>
<feature type="domain" description="Rad50/SbcC-type AAA" evidence="5">
    <location>
        <begin position="6"/>
        <end position="205"/>
    </location>
</feature>
<keyword evidence="4" id="KW-0175">Coiled coil</keyword>
<comment type="caution">
    <text evidence="6">The sequence shown here is derived from an EMBL/GenBank/DDBJ whole genome shotgun (WGS) entry which is preliminary data.</text>
</comment>
<evidence type="ECO:0000256" key="3">
    <source>
        <dbReference type="ARBA" id="ARBA00013368"/>
    </source>
</evidence>
<comment type="subunit">
    <text evidence="2">Heterodimer of SbcC and SbcD.</text>
</comment>
<feature type="coiled-coil region" evidence="4">
    <location>
        <begin position="525"/>
        <end position="552"/>
    </location>
</feature>
<accession>A0A327ZZT2</accession>
<organism evidence="6 7">
    <name type="scientific">Macrococcus epidermidis</name>
    <dbReference type="NCBI Taxonomy" id="1902580"/>
    <lineage>
        <taxon>Bacteria</taxon>
        <taxon>Bacillati</taxon>
        <taxon>Bacillota</taxon>
        <taxon>Bacilli</taxon>
        <taxon>Bacillales</taxon>
        <taxon>Staphylococcaceae</taxon>
        <taxon>Macrococcus</taxon>
    </lineage>
</organism>
<dbReference type="GO" id="GO:0016887">
    <property type="term" value="F:ATP hydrolysis activity"/>
    <property type="evidence" value="ECO:0007669"/>
    <property type="project" value="InterPro"/>
</dbReference>
<gene>
    <name evidence="6" type="ORF">BHU61_03990</name>
</gene>
<dbReference type="SUPFAM" id="SSF52540">
    <property type="entry name" value="P-loop containing nucleoside triphosphate hydrolases"/>
    <property type="match status" value="2"/>
</dbReference>
<feature type="coiled-coil region" evidence="4">
    <location>
        <begin position="323"/>
        <end position="423"/>
    </location>
</feature>